<reference evidence="1 2" key="1">
    <citation type="submission" date="2016-11" db="EMBL/GenBank/DDBJ databases">
        <title>Whole genomes of Flavobacteriaceae.</title>
        <authorList>
            <person name="Stine C."/>
            <person name="Li C."/>
            <person name="Tadesse D."/>
        </authorList>
    </citation>
    <scope>NUCLEOTIDE SEQUENCE [LARGE SCALE GENOMIC DNA]</scope>
    <source>
        <strain evidence="1 2">DSM 15937</strain>
    </source>
</reference>
<proteinExistence type="predicted"/>
<organism evidence="1 2">
    <name type="scientific">Flavobacterium frigidimaris</name>
    <dbReference type="NCBI Taxonomy" id="262320"/>
    <lineage>
        <taxon>Bacteria</taxon>
        <taxon>Pseudomonadati</taxon>
        <taxon>Bacteroidota</taxon>
        <taxon>Flavobacteriia</taxon>
        <taxon>Flavobacteriales</taxon>
        <taxon>Flavobacteriaceae</taxon>
        <taxon>Flavobacterium</taxon>
    </lineage>
</organism>
<keyword evidence="2" id="KW-1185">Reference proteome</keyword>
<evidence type="ECO:0000313" key="1">
    <source>
        <dbReference type="EMBL" id="OXA78256.1"/>
    </source>
</evidence>
<accession>A0ABX4BP52</accession>
<dbReference type="EMBL" id="MUGV01000022">
    <property type="protein sequence ID" value="OXA78256.1"/>
    <property type="molecule type" value="Genomic_DNA"/>
</dbReference>
<comment type="caution">
    <text evidence="1">The sequence shown here is derived from an EMBL/GenBank/DDBJ whole genome shotgun (WGS) entry which is preliminary data.</text>
</comment>
<evidence type="ECO:0000313" key="2">
    <source>
        <dbReference type="Proteomes" id="UP000198382"/>
    </source>
</evidence>
<protein>
    <submittedName>
        <fullName evidence="1">Uncharacterized protein</fullName>
    </submittedName>
</protein>
<name>A0ABX4BP52_FLAFR</name>
<dbReference type="Proteomes" id="UP000198382">
    <property type="component" value="Unassembled WGS sequence"/>
</dbReference>
<sequence>MRLKILPQRTQRDTQSSQSYNTQLCELNKDKHKHKEKKIFVLFAVKNLAVKNLEPLDHGYEQISCGLISIDKALRTL</sequence>
<gene>
    <name evidence="1" type="ORF">B0A65_13920</name>
</gene>